<evidence type="ECO:0000313" key="4">
    <source>
        <dbReference type="EMBL" id="ODR55171.1"/>
    </source>
</evidence>
<dbReference type="PANTHER" id="PTHR12110:SF21">
    <property type="entry name" value="XYLOSE ISOMERASE-LIKE TIM BARREL DOMAIN-CONTAINING PROTEIN"/>
    <property type="match status" value="1"/>
</dbReference>
<dbReference type="RefSeq" id="WP_069152864.1">
    <property type="nucleotide sequence ID" value="NZ_DAWDRA010000220.1"/>
</dbReference>
<keyword evidence="7" id="KW-1185">Reference proteome</keyword>
<dbReference type="Proteomes" id="UP000094271">
    <property type="component" value="Unassembled WGS sequence"/>
</dbReference>
<dbReference type="Proteomes" id="UP000094067">
    <property type="component" value="Unassembled WGS sequence"/>
</dbReference>
<dbReference type="Pfam" id="PF01261">
    <property type="entry name" value="AP_endonuc_2"/>
    <property type="match status" value="1"/>
</dbReference>
<evidence type="ECO:0000259" key="1">
    <source>
        <dbReference type="Pfam" id="PF01261"/>
    </source>
</evidence>
<accession>A0A1E3AEW8</accession>
<comment type="caution">
    <text evidence="2">The sequence shown here is derived from an EMBL/GenBank/DDBJ whole genome shotgun (WGS) entry which is preliminary data.</text>
</comment>
<dbReference type="InterPro" id="IPR050312">
    <property type="entry name" value="IolE/XylAMocC-like"/>
</dbReference>
<reference evidence="2 5" key="1">
    <citation type="submission" date="2016-07" db="EMBL/GenBank/DDBJ databases">
        <title>Characterization of isolates of Eisenbergiella tayi derived from blood cultures, using whole genome sequencing.</title>
        <authorList>
            <person name="Burdz T."/>
            <person name="Wiebe D."/>
            <person name="Huynh C."/>
            <person name="Bernard K."/>
        </authorList>
    </citation>
    <scope>NUCLEOTIDE SEQUENCE [LARGE SCALE GENOMIC DNA]</scope>
    <source>
        <strain evidence="2 5">NML 110608</strain>
    </source>
</reference>
<dbReference type="EC" id="5.3.1.-" evidence="2"/>
<gene>
    <name evidence="4" type="ORF">BEI59_04475</name>
    <name evidence="2" type="ORF">BEI61_03037</name>
    <name evidence="3" type="ORF">BEI63_24000</name>
</gene>
<dbReference type="InterPro" id="IPR013022">
    <property type="entry name" value="Xyl_isomerase-like_TIM-brl"/>
</dbReference>
<dbReference type="GO" id="GO:0016853">
    <property type="term" value="F:isomerase activity"/>
    <property type="evidence" value="ECO:0007669"/>
    <property type="project" value="UniProtKB-KW"/>
</dbReference>
<protein>
    <submittedName>
        <fullName evidence="2">D-tagatose 3-epimerase</fullName>
        <ecNumber evidence="2">5.3.1.-</ecNumber>
    </submittedName>
</protein>
<reference evidence="4 6" key="3">
    <citation type="submission" date="2016-08" db="EMBL/GenBank/DDBJ databases">
        <authorList>
            <person name="Seilhamer J.J."/>
        </authorList>
    </citation>
    <scope>NUCLEOTIDE SEQUENCE [LARGE SCALE GENOMIC DNA]</scope>
    <source>
        <strain evidence="4 6">NML150140-1</strain>
    </source>
</reference>
<dbReference type="PANTHER" id="PTHR12110">
    <property type="entry name" value="HYDROXYPYRUVATE ISOMERASE"/>
    <property type="match status" value="1"/>
</dbReference>
<dbReference type="Gene3D" id="3.20.20.150">
    <property type="entry name" value="Divalent-metal-dependent TIM barrel enzymes"/>
    <property type="match status" value="1"/>
</dbReference>
<keyword evidence="2" id="KW-0413">Isomerase</keyword>
<dbReference type="InterPro" id="IPR036237">
    <property type="entry name" value="Xyl_isomerase-like_sf"/>
</dbReference>
<dbReference type="SUPFAM" id="SSF51658">
    <property type="entry name" value="Xylose isomerase-like"/>
    <property type="match status" value="1"/>
</dbReference>
<reference evidence="3 7" key="2">
    <citation type="submission" date="2016-08" db="EMBL/GenBank/DDBJ databases">
        <title>Characterization of Isolates of Eisenbergiella tayi Derived from Blood Cultures, Using Whole Genome Sequencing.</title>
        <authorList>
            <person name="Bernier A.-M."/>
            <person name="Burdz T."/>
            <person name="Wiebe D."/>
            <person name="Bernard K."/>
        </authorList>
    </citation>
    <scope>NUCLEOTIDE SEQUENCE [LARGE SCALE GENOMIC DNA]</scope>
    <source>
        <strain evidence="3 7">NML120146</strain>
    </source>
</reference>
<evidence type="ECO:0000313" key="3">
    <source>
        <dbReference type="EMBL" id="ODR50154.1"/>
    </source>
</evidence>
<proteinExistence type="predicted"/>
<sequence length="257" mass="28900">MLLLGRTQMVDTCSYEESIRRLMKCGFDGVEAGVFDRGFHVRDEFFSDGFGRRMRDIMASCGVKGYSVSAHVDFTECEEKFRLVYDAIAVAGEMEAPLLIINGAIKKETEAFERQWERQIRDLGRLCRRAQEMGILLALEFEPGFVIDSTDLMLRAFSEVGSPVLKANLDIGHVFLCDPDPMDAIARCKGLIAHAHLENMKTGVHNHLVPYEGDMDLPAYISALRDAGFDGMASFDAYQYDYEAVAEKTIAYFKGIF</sequence>
<evidence type="ECO:0000313" key="7">
    <source>
        <dbReference type="Proteomes" id="UP000094869"/>
    </source>
</evidence>
<dbReference type="AlphaFoldDB" id="A0A1E3AEW8"/>
<dbReference type="Proteomes" id="UP000094869">
    <property type="component" value="Unassembled WGS sequence"/>
</dbReference>
<organism evidence="2 5">
    <name type="scientific">Eisenbergiella tayi</name>
    <dbReference type="NCBI Taxonomy" id="1432052"/>
    <lineage>
        <taxon>Bacteria</taxon>
        <taxon>Bacillati</taxon>
        <taxon>Bacillota</taxon>
        <taxon>Clostridia</taxon>
        <taxon>Lachnospirales</taxon>
        <taxon>Lachnospiraceae</taxon>
        <taxon>Eisenbergiella</taxon>
    </lineage>
</organism>
<dbReference type="EMBL" id="MEHA01000002">
    <property type="protein sequence ID" value="ODR55171.1"/>
    <property type="molecule type" value="Genomic_DNA"/>
</dbReference>
<dbReference type="EMBL" id="MCGH01000002">
    <property type="protein sequence ID" value="ODM07147.1"/>
    <property type="molecule type" value="Genomic_DNA"/>
</dbReference>
<feature type="domain" description="Xylose isomerase-like TIM barrel" evidence="1">
    <location>
        <begin position="20"/>
        <end position="254"/>
    </location>
</feature>
<evidence type="ECO:0000313" key="5">
    <source>
        <dbReference type="Proteomes" id="UP000094067"/>
    </source>
</evidence>
<evidence type="ECO:0000313" key="6">
    <source>
        <dbReference type="Proteomes" id="UP000094271"/>
    </source>
</evidence>
<evidence type="ECO:0000313" key="2">
    <source>
        <dbReference type="EMBL" id="ODM07147.1"/>
    </source>
</evidence>
<name>A0A1E3AEW8_9FIRM</name>
<dbReference type="EMBL" id="MEHD01000036">
    <property type="protein sequence ID" value="ODR50154.1"/>
    <property type="molecule type" value="Genomic_DNA"/>
</dbReference>